<dbReference type="Proteomes" id="UP000054018">
    <property type="component" value="Unassembled WGS sequence"/>
</dbReference>
<evidence type="ECO:0000256" key="2">
    <source>
        <dbReference type="SAM" id="SignalP"/>
    </source>
</evidence>
<sequence length="115" mass="12816">MTPPIAMCQACHLFWVPACLTTTVKVRGTTTPPPHHRRHPGDSRVRPTTPLLIPRSIFHNLRQTSHLSVTTRRRRRQILCSKTNVATGNEIDDSDLQSIVLNGNVVASGACMFLH</sequence>
<keyword evidence="4" id="KW-1185">Reference proteome</keyword>
<reference evidence="3 4" key="1">
    <citation type="submission" date="2014-04" db="EMBL/GenBank/DDBJ databases">
        <authorList>
            <consortium name="DOE Joint Genome Institute"/>
            <person name="Kuo A."/>
            <person name="Kohler A."/>
            <person name="Costa M.D."/>
            <person name="Nagy L.G."/>
            <person name="Floudas D."/>
            <person name="Copeland A."/>
            <person name="Barry K.W."/>
            <person name="Cichocki N."/>
            <person name="Veneault-Fourrey C."/>
            <person name="LaButti K."/>
            <person name="Lindquist E.A."/>
            <person name="Lipzen A."/>
            <person name="Lundell T."/>
            <person name="Morin E."/>
            <person name="Murat C."/>
            <person name="Sun H."/>
            <person name="Tunlid A."/>
            <person name="Henrissat B."/>
            <person name="Grigoriev I.V."/>
            <person name="Hibbett D.S."/>
            <person name="Martin F."/>
            <person name="Nordberg H.P."/>
            <person name="Cantor M.N."/>
            <person name="Hua S.X."/>
        </authorList>
    </citation>
    <scope>NUCLEOTIDE SEQUENCE [LARGE SCALE GENOMIC DNA]</scope>
    <source>
        <strain evidence="3 4">441</strain>
    </source>
</reference>
<dbReference type="AlphaFoldDB" id="A0A0C9Z425"/>
<feature type="signal peptide" evidence="2">
    <location>
        <begin position="1"/>
        <end position="28"/>
    </location>
</feature>
<protein>
    <submittedName>
        <fullName evidence="3">Uncharacterized protein</fullName>
    </submittedName>
</protein>
<organism evidence="3 4">
    <name type="scientific">Pisolithus microcarpus 441</name>
    <dbReference type="NCBI Taxonomy" id="765257"/>
    <lineage>
        <taxon>Eukaryota</taxon>
        <taxon>Fungi</taxon>
        <taxon>Dikarya</taxon>
        <taxon>Basidiomycota</taxon>
        <taxon>Agaricomycotina</taxon>
        <taxon>Agaricomycetes</taxon>
        <taxon>Agaricomycetidae</taxon>
        <taxon>Boletales</taxon>
        <taxon>Sclerodermatineae</taxon>
        <taxon>Pisolithaceae</taxon>
        <taxon>Pisolithus</taxon>
    </lineage>
</organism>
<reference evidence="4" key="2">
    <citation type="submission" date="2015-01" db="EMBL/GenBank/DDBJ databases">
        <title>Evolutionary Origins and Diversification of the Mycorrhizal Mutualists.</title>
        <authorList>
            <consortium name="DOE Joint Genome Institute"/>
            <consortium name="Mycorrhizal Genomics Consortium"/>
            <person name="Kohler A."/>
            <person name="Kuo A."/>
            <person name="Nagy L.G."/>
            <person name="Floudas D."/>
            <person name="Copeland A."/>
            <person name="Barry K.W."/>
            <person name="Cichocki N."/>
            <person name="Veneault-Fourrey C."/>
            <person name="LaButti K."/>
            <person name="Lindquist E.A."/>
            <person name="Lipzen A."/>
            <person name="Lundell T."/>
            <person name="Morin E."/>
            <person name="Murat C."/>
            <person name="Riley R."/>
            <person name="Ohm R."/>
            <person name="Sun H."/>
            <person name="Tunlid A."/>
            <person name="Henrissat B."/>
            <person name="Grigoriev I.V."/>
            <person name="Hibbett D.S."/>
            <person name="Martin F."/>
        </authorList>
    </citation>
    <scope>NUCLEOTIDE SEQUENCE [LARGE SCALE GENOMIC DNA]</scope>
    <source>
        <strain evidence="4">441</strain>
    </source>
</reference>
<evidence type="ECO:0000256" key="1">
    <source>
        <dbReference type="SAM" id="MobiDB-lite"/>
    </source>
</evidence>
<proteinExistence type="predicted"/>
<evidence type="ECO:0000313" key="3">
    <source>
        <dbReference type="EMBL" id="KIK23856.1"/>
    </source>
</evidence>
<feature type="region of interest" description="Disordered" evidence="1">
    <location>
        <begin position="28"/>
        <end position="48"/>
    </location>
</feature>
<gene>
    <name evidence="3" type="ORF">PISMIDRAFT_431626</name>
</gene>
<dbReference type="HOGENOM" id="CLU_2109964_0_0_1"/>
<keyword evidence="2" id="KW-0732">Signal</keyword>
<name>A0A0C9Z425_9AGAM</name>
<dbReference type="EMBL" id="KN833722">
    <property type="protein sequence ID" value="KIK23856.1"/>
    <property type="molecule type" value="Genomic_DNA"/>
</dbReference>
<accession>A0A0C9Z425</accession>
<evidence type="ECO:0000313" key="4">
    <source>
        <dbReference type="Proteomes" id="UP000054018"/>
    </source>
</evidence>
<feature type="chain" id="PRO_5002223548" evidence="2">
    <location>
        <begin position="29"/>
        <end position="115"/>
    </location>
</feature>